<accession>A0ABV0THK7</accession>
<keyword evidence="3" id="KW-1185">Reference proteome</keyword>
<evidence type="ECO:0000259" key="1">
    <source>
        <dbReference type="Pfam" id="PF00619"/>
    </source>
</evidence>
<dbReference type="Gene3D" id="1.10.533.10">
    <property type="entry name" value="Death Domain, Fas"/>
    <property type="match status" value="1"/>
</dbReference>
<dbReference type="Proteomes" id="UP001482620">
    <property type="component" value="Unassembled WGS sequence"/>
</dbReference>
<organism evidence="2 3">
    <name type="scientific">Ilyodon furcidens</name>
    <name type="common">goldbreast splitfin</name>
    <dbReference type="NCBI Taxonomy" id="33524"/>
    <lineage>
        <taxon>Eukaryota</taxon>
        <taxon>Metazoa</taxon>
        <taxon>Chordata</taxon>
        <taxon>Craniata</taxon>
        <taxon>Vertebrata</taxon>
        <taxon>Euteleostomi</taxon>
        <taxon>Actinopterygii</taxon>
        <taxon>Neopterygii</taxon>
        <taxon>Teleostei</taxon>
        <taxon>Neoteleostei</taxon>
        <taxon>Acanthomorphata</taxon>
        <taxon>Ovalentaria</taxon>
        <taxon>Atherinomorphae</taxon>
        <taxon>Cyprinodontiformes</taxon>
        <taxon>Goodeidae</taxon>
        <taxon>Ilyodon</taxon>
    </lineage>
</organism>
<gene>
    <name evidence="2" type="primary">CARD9</name>
    <name evidence="2" type="ORF">ILYODFUR_035013</name>
</gene>
<evidence type="ECO:0000313" key="3">
    <source>
        <dbReference type="Proteomes" id="UP001482620"/>
    </source>
</evidence>
<name>A0ABV0THK7_9TELE</name>
<sequence length="100" mass="11880">MEGVSEDDLCWLQLDDFRMLLIKTIDPSRITPYLRQCQVISAEDEEQLFNDPTLVIRRRKVGMFSQSEMKIRSWILMQNFSKLFKQNLIRPEKTKVLKTG</sequence>
<evidence type="ECO:0000313" key="2">
    <source>
        <dbReference type="EMBL" id="MEQ2231007.1"/>
    </source>
</evidence>
<dbReference type="EMBL" id="JAHRIQ010029672">
    <property type="protein sequence ID" value="MEQ2231007.1"/>
    <property type="molecule type" value="Genomic_DNA"/>
</dbReference>
<dbReference type="Pfam" id="PF00619">
    <property type="entry name" value="CARD"/>
    <property type="match status" value="1"/>
</dbReference>
<reference evidence="2 3" key="1">
    <citation type="submission" date="2021-06" db="EMBL/GenBank/DDBJ databases">
        <authorList>
            <person name="Palmer J.M."/>
        </authorList>
    </citation>
    <scope>NUCLEOTIDE SEQUENCE [LARGE SCALE GENOMIC DNA]</scope>
    <source>
        <strain evidence="3">if_2019</strain>
        <tissue evidence="2">Muscle</tissue>
    </source>
</reference>
<dbReference type="SUPFAM" id="SSF47986">
    <property type="entry name" value="DEATH domain"/>
    <property type="match status" value="1"/>
</dbReference>
<feature type="domain" description="CARD" evidence="1">
    <location>
        <begin position="14"/>
        <end position="57"/>
    </location>
</feature>
<dbReference type="InterPro" id="IPR001315">
    <property type="entry name" value="CARD"/>
</dbReference>
<protein>
    <submittedName>
        <fullName evidence="2">Caspase recruitment domain-containing protein 9</fullName>
    </submittedName>
</protein>
<dbReference type="InterPro" id="IPR011029">
    <property type="entry name" value="DEATH-like_dom_sf"/>
</dbReference>
<comment type="caution">
    <text evidence="2">The sequence shown here is derived from an EMBL/GenBank/DDBJ whole genome shotgun (WGS) entry which is preliminary data.</text>
</comment>
<proteinExistence type="predicted"/>